<dbReference type="InterPro" id="IPR037124">
    <property type="entry name" value="Chaperonin_GroES_sf"/>
</dbReference>
<protein>
    <recommendedName>
        <fullName evidence="3">Co-chaperonin GroES</fullName>
    </recommendedName>
    <alternativeName>
        <fullName evidence="3">10 kDa chaperonin</fullName>
    </alternativeName>
    <alternativeName>
        <fullName evidence="3">Chaperonin-10</fullName>
        <shortName evidence="3">Cpn10</shortName>
    </alternativeName>
</protein>
<reference evidence="5 6" key="1">
    <citation type="journal article" date="2015" name="Nature">
        <title>rRNA introns, odd ribosomes, and small enigmatic genomes across a large radiation of phyla.</title>
        <authorList>
            <person name="Brown C.T."/>
            <person name="Hug L.A."/>
            <person name="Thomas B.C."/>
            <person name="Sharon I."/>
            <person name="Castelle C.J."/>
            <person name="Singh A."/>
            <person name="Wilkins M.J."/>
            <person name="Williams K.H."/>
            <person name="Banfield J.F."/>
        </authorList>
    </citation>
    <scope>NUCLEOTIDE SEQUENCE [LARGE SCALE GENOMIC DNA]</scope>
</reference>
<evidence type="ECO:0000256" key="3">
    <source>
        <dbReference type="HAMAP-Rule" id="MF_00580"/>
    </source>
</evidence>
<organism evidence="5 6">
    <name type="scientific">Candidatus Collierbacteria bacterium GW2011_GWA1_44_12</name>
    <dbReference type="NCBI Taxonomy" id="1618376"/>
    <lineage>
        <taxon>Bacteria</taxon>
        <taxon>Candidatus Collieribacteriota</taxon>
    </lineage>
</organism>
<comment type="subcellular location">
    <subcellularLocation>
        <location evidence="3">Cytoplasm</location>
    </subcellularLocation>
</comment>
<dbReference type="GO" id="GO:0005737">
    <property type="term" value="C:cytoplasm"/>
    <property type="evidence" value="ECO:0007669"/>
    <property type="project" value="UniProtKB-SubCell"/>
</dbReference>
<comment type="similarity">
    <text evidence="1 3 4">Belongs to the GroES chaperonin family.</text>
</comment>
<sequence>MVNTLTVKKLQPGPGYILVEPAKQEKKTASGLYLPDSHEEKPQYGTVLAAGDDMVNDRGVKSSSPVKKGDTVVYKKWGGNEVQIGDTEYQFLRFDDILAIVKN</sequence>
<evidence type="ECO:0000313" key="5">
    <source>
        <dbReference type="EMBL" id="KKT36178.1"/>
    </source>
</evidence>
<dbReference type="GO" id="GO:0046872">
    <property type="term" value="F:metal ion binding"/>
    <property type="evidence" value="ECO:0007669"/>
    <property type="project" value="TreeGrafter"/>
</dbReference>
<dbReference type="SMART" id="SM00883">
    <property type="entry name" value="Cpn10"/>
    <property type="match status" value="1"/>
</dbReference>
<proteinExistence type="inferred from homology"/>
<dbReference type="FunFam" id="2.30.33.40:FF:000001">
    <property type="entry name" value="10 kDa chaperonin"/>
    <property type="match status" value="1"/>
</dbReference>
<dbReference type="AlphaFoldDB" id="A0A0G1GPC9"/>
<evidence type="ECO:0000256" key="4">
    <source>
        <dbReference type="RuleBase" id="RU000535"/>
    </source>
</evidence>
<dbReference type="GO" id="GO:0005524">
    <property type="term" value="F:ATP binding"/>
    <property type="evidence" value="ECO:0007669"/>
    <property type="project" value="InterPro"/>
</dbReference>
<dbReference type="PATRIC" id="fig|1618376.3.peg.188"/>
<dbReference type="InterPro" id="IPR011032">
    <property type="entry name" value="GroES-like_sf"/>
</dbReference>
<dbReference type="HAMAP" id="MF_00580">
    <property type="entry name" value="CH10"/>
    <property type="match status" value="1"/>
</dbReference>
<evidence type="ECO:0000256" key="2">
    <source>
        <dbReference type="ARBA" id="ARBA00023186"/>
    </source>
</evidence>
<dbReference type="EMBL" id="LCHN01000005">
    <property type="protein sequence ID" value="KKT36178.1"/>
    <property type="molecule type" value="Genomic_DNA"/>
</dbReference>
<comment type="subunit">
    <text evidence="3">Heptamer of 7 subunits arranged in a ring. Interacts with the chaperonin GroEL.</text>
</comment>
<keyword evidence="2 3" id="KW-0143">Chaperone</keyword>
<dbReference type="GO" id="GO:0051087">
    <property type="term" value="F:protein-folding chaperone binding"/>
    <property type="evidence" value="ECO:0007669"/>
    <property type="project" value="TreeGrafter"/>
</dbReference>
<comment type="caution">
    <text evidence="5">The sequence shown here is derived from an EMBL/GenBank/DDBJ whole genome shotgun (WGS) entry which is preliminary data.</text>
</comment>
<evidence type="ECO:0000313" key="6">
    <source>
        <dbReference type="Proteomes" id="UP000034069"/>
    </source>
</evidence>
<evidence type="ECO:0000256" key="1">
    <source>
        <dbReference type="ARBA" id="ARBA00006975"/>
    </source>
</evidence>
<dbReference type="Proteomes" id="UP000034069">
    <property type="component" value="Unassembled WGS sequence"/>
</dbReference>
<gene>
    <name evidence="3" type="primary">groES</name>
    <name evidence="3" type="synonym">groS</name>
    <name evidence="5" type="ORF">UW23_C0005G0010</name>
</gene>
<dbReference type="GO" id="GO:0044183">
    <property type="term" value="F:protein folding chaperone"/>
    <property type="evidence" value="ECO:0007669"/>
    <property type="project" value="InterPro"/>
</dbReference>
<dbReference type="InterPro" id="IPR020818">
    <property type="entry name" value="Chaperonin_GroES"/>
</dbReference>
<dbReference type="PANTHER" id="PTHR10772:SF63">
    <property type="entry name" value="20 KDA CHAPERONIN, CHLOROPLASTIC"/>
    <property type="match status" value="1"/>
</dbReference>
<dbReference type="CDD" id="cd00320">
    <property type="entry name" value="cpn10"/>
    <property type="match status" value="1"/>
</dbReference>
<accession>A0A0G1GPC9</accession>
<dbReference type="Gene3D" id="2.30.33.40">
    <property type="entry name" value="GroES chaperonin"/>
    <property type="match status" value="1"/>
</dbReference>
<dbReference type="Pfam" id="PF00166">
    <property type="entry name" value="Cpn10"/>
    <property type="match status" value="1"/>
</dbReference>
<dbReference type="PRINTS" id="PR00297">
    <property type="entry name" value="CHAPERONIN10"/>
</dbReference>
<keyword evidence="3" id="KW-0963">Cytoplasm</keyword>
<name>A0A0G1GPC9_9BACT</name>
<dbReference type="GO" id="GO:0051082">
    <property type="term" value="F:unfolded protein binding"/>
    <property type="evidence" value="ECO:0007669"/>
    <property type="project" value="TreeGrafter"/>
</dbReference>
<comment type="function">
    <text evidence="3 4">Together with the chaperonin GroEL, plays an essential role in assisting protein folding. The GroEL-GroES system forms a nano-cage that allows encapsulation of the non-native substrate proteins and provides a physical environment optimized to promote and accelerate protein folding. GroES binds to the apical surface of the GroEL ring, thereby capping the opening of the GroEL channel.</text>
</comment>
<dbReference type="PANTHER" id="PTHR10772">
    <property type="entry name" value="10 KDA HEAT SHOCK PROTEIN"/>
    <property type="match status" value="1"/>
</dbReference>
<dbReference type="SUPFAM" id="SSF50129">
    <property type="entry name" value="GroES-like"/>
    <property type="match status" value="1"/>
</dbReference>